<reference evidence="2" key="1">
    <citation type="journal article" date="2022" name="Plant J.">
        <title>Strategies of tolerance reflected in two North American maple genomes.</title>
        <authorList>
            <person name="McEvoy S.L."/>
            <person name="Sezen U.U."/>
            <person name="Trouern-Trend A."/>
            <person name="McMahon S.M."/>
            <person name="Schaberg P.G."/>
            <person name="Yang J."/>
            <person name="Wegrzyn J.L."/>
            <person name="Swenson N.G."/>
        </authorList>
    </citation>
    <scope>NUCLEOTIDE SEQUENCE</scope>
    <source>
        <strain evidence="2">91603</strain>
    </source>
</reference>
<proteinExistence type="predicted"/>
<sequence length="129" mass="13961">MRWSDNCINRGEDVGNIFQQKAKEEVKVGYGKVANGIDLGSVFRNSNGCSANRGSTSPLCGHDSSKDGNGSDLRSGKVGNPSIVVFINLRGQVSGVEIGGEHVSSQLKASNRRRRKVRLAPTRHCIYED</sequence>
<protein>
    <submittedName>
        <fullName evidence="2">Uncharacterized protein</fullName>
    </submittedName>
</protein>
<evidence type="ECO:0000313" key="3">
    <source>
        <dbReference type="Proteomes" id="UP001064489"/>
    </source>
</evidence>
<name>A0AAD5P1S5_ACENE</name>
<reference evidence="2" key="2">
    <citation type="submission" date="2023-02" db="EMBL/GenBank/DDBJ databases">
        <authorList>
            <person name="Swenson N.G."/>
            <person name="Wegrzyn J.L."/>
            <person name="Mcevoy S.L."/>
        </authorList>
    </citation>
    <scope>NUCLEOTIDE SEQUENCE</scope>
    <source>
        <strain evidence="2">91603</strain>
        <tissue evidence="2">Leaf</tissue>
    </source>
</reference>
<comment type="caution">
    <text evidence="2">The sequence shown here is derived from an EMBL/GenBank/DDBJ whole genome shotgun (WGS) entry which is preliminary data.</text>
</comment>
<dbReference type="Proteomes" id="UP001064489">
    <property type="component" value="Chromosome 1"/>
</dbReference>
<gene>
    <name evidence="2" type="ORF">LWI28_012193</name>
</gene>
<feature type="region of interest" description="Disordered" evidence="1">
    <location>
        <begin position="51"/>
        <end position="78"/>
    </location>
</feature>
<dbReference type="AlphaFoldDB" id="A0AAD5P1S5"/>
<evidence type="ECO:0000313" key="2">
    <source>
        <dbReference type="EMBL" id="KAI9195147.1"/>
    </source>
</evidence>
<dbReference type="EMBL" id="JAJSOW010000003">
    <property type="protein sequence ID" value="KAI9195147.1"/>
    <property type="molecule type" value="Genomic_DNA"/>
</dbReference>
<accession>A0AAD5P1S5</accession>
<organism evidence="2 3">
    <name type="scientific">Acer negundo</name>
    <name type="common">Box elder</name>
    <dbReference type="NCBI Taxonomy" id="4023"/>
    <lineage>
        <taxon>Eukaryota</taxon>
        <taxon>Viridiplantae</taxon>
        <taxon>Streptophyta</taxon>
        <taxon>Embryophyta</taxon>
        <taxon>Tracheophyta</taxon>
        <taxon>Spermatophyta</taxon>
        <taxon>Magnoliopsida</taxon>
        <taxon>eudicotyledons</taxon>
        <taxon>Gunneridae</taxon>
        <taxon>Pentapetalae</taxon>
        <taxon>rosids</taxon>
        <taxon>malvids</taxon>
        <taxon>Sapindales</taxon>
        <taxon>Sapindaceae</taxon>
        <taxon>Hippocastanoideae</taxon>
        <taxon>Acereae</taxon>
        <taxon>Acer</taxon>
    </lineage>
</organism>
<evidence type="ECO:0000256" key="1">
    <source>
        <dbReference type="SAM" id="MobiDB-lite"/>
    </source>
</evidence>
<keyword evidence="3" id="KW-1185">Reference proteome</keyword>